<feature type="region of interest" description="Disordered" evidence="1">
    <location>
        <begin position="333"/>
        <end position="370"/>
    </location>
</feature>
<proteinExistence type="predicted"/>
<protein>
    <recommendedName>
        <fullName evidence="2">F-box domain-containing protein</fullName>
    </recommendedName>
</protein>
<dbReference type="Pfam" id="PF12937">
    <property type="entry name" value="F-box-like"/>
    <property type="match status" value="1"/>
</dbReference>
<dbReference type="SUPFAM" id="SSF52058">
    <property type="entry name" value="L domain-like"/>
    <property type="match status" value="1"/>
</dbReference>
<dbReference type="EMBL" id="QDEB01009950">
    <property type="protein sequence ID" value="RZC42208.1"/>
    <property type="molecule type" value="Genomic_DNA"/>
</dbReference>
<dbReference type="STRING" id="1661398.A0A482WCV2"/>
<dbReference type="Gene3D" id="3.80.10.10">
    <property type="entry name" value="Ribonuclease Inhibitor"/>
    <property type="match status" value="1"/>
</dbReference>
<feature type="compositionally biased region" description="Basic and acidic residues" evidence="1">
    <location>
        <begin position="564"/>
        <end position="576"/>
    </location>
</feature>
<accession>A0A482WCV2</accession>
<reference evidence="3 4" key="1">
    <citation type="submission" date="2017-03" db="EMBL/GenBank/DDBJ databases">
        <title>Genome of the blue death feigning beetle - Asbolus verrucosus.</title>
        <authorList>
            <person name="Rider S.D."/>
        </authorList>
    </citation>
    <scope>NUCLEOTIDE SEQUENCE [LARGE SCALE GENOMIC DNA]</scope>
    <source>
        <strain evidence="3">Butters</strain>
        <tissue evidence="3">Head and leg muscle</tissue>
    </source>
</reference>
<evidence type="ECO:0000313" key="4">
    <source>
        <dbReference type="Proteomes" id="UP000292052"/>
    </source>
</evidence>
<feature type="region of interest" description="Disordered" evidence="1">
    <location>
        <begin position="564"/>
        <end position="602"/>
    </location>
</feature>
<keyword evidence="4" id="KW-1185">Reference proteome</keyword>
<dbReference type="PROSITE" id="PS50181">
    <property type="entry name" value="FBOX"/>
    <property type="match status" value="1"/>
</dbReference>
<dbReference type="SUPFAM" id="SSF81383">
    <property type="entry name" value="F-box domain"/>
    <property type="match status" value="1"/>
</dbReference>
<evidence type="ECO:0000313" key="3">
    <source>
        <dbReference type="EMBL" id="RZC42208.1"/>
    </source>
</evidence>
<gene>
    <name evidence="3" type="ORF">BDFB_004316</name>
</gene>
<organism evidence="3 4">
    <name type="scientific">Asbolus verrucosus</name>
    <name type="common">Desert ironclad beetle</name>
    <dbReference type="NCBI Taxonomy" id="1661398"/>
    <lineage>
        <taxon>Eukaryota</taxon>
        <taxon>Metazoa</taxon>
        <taxon>Ecdysozoa</taxon>
        <taxon>Arthropoda</taxon>
        <taxon>Hexapoda</taxon>
        <taxon>Insecta</taxon>
        <taxon>Pterygota</taxon>
        <taxon>Neoptera</taxon>
        <taxon>Endopterygota</taxon>
        <taxon>Coleoptera</taxon>
        <taxon>Polyphaga</taxon>
        <taxon>Cucujiformia</taxon>
        <taxon>Tenebrionidae</taxon>
        <taxon>Pimeliinae</taxon>
        <taxon>Asbolus</taxon>
    </lineage>
</organism>
<dbReference type="OrthoDB" id="9856535at2759"/>
<evidence type="ECO:0000259" key="2">
    <source>
        <dbReference type="PROSITE" id="PS50181"/>
    </source>
</evidence>
<feature type="compositionally biased region" description="Basic residues" evidence="1">
    <location>
        <begin position="334"/>
        <end position="344"/>
    </location>
</feature>
<dbReference type="AlphaFoldDB" id="A0A482WCV2"/>
<dbReference type="InterPro" id="IPR036047">
    <property type="entry name" value="F-box-like_dom_sf"/>
</dbReference>
<dbReference type="InterPro" id="IPR001810">
    <property type="entry name" value="F-box_dom"/>
</dbReference>
<name>A0A482WCV2_ASBVE</name>
<dbReference type="Proteomes" id="UP000292052">
    <property type="component" value="Unassembled WGS sequence"/>
</dbReference>
<feature type="domain" description="F-box" evidence="2">
    <location>
        <begin position="4"/>
        <end position="51"/>
    </location>
</feature>
<sequence length="724" mass="83118">MSLPPYLLDMPNCLIVQFLSYLDATSLYLLSKTCTRFDELIKNHTSLWKFIDARRAPNDQEKVLYCSARSHNDTHTFLTRADNHLETVAPDEFYIKINNLQNLRILALENQSIDGVRYSMMDFPDRLDEFSLKKSVVTNAADFFRQTGNHMKTLRVLILDECHWVTSSALMAICKYENLEILSVYKCKNLENSIAYLSISGQCGFFNLKIFDARLSPLGNTLLRSLYRSQSILAIYLQNEDISYKLDYFKRKLEILKGAHTRDFYVEDVEFDLNDSLTNEENGLNYEDPSALDDRGLLDYYSSESLHIDAELPQSFLYMDPYNTCTCGYEERQRRYRNQKNKKKSPPDPSSSNSDDSNDNDDQGGGGDSSIRKIENKVARLAQIIHRSQVNNSWSRGLFNHNHPRSPLAPTPIINVRNANGDAYRSLHDSEDNVCVMNLANIQGYARRRRRRPNAPSGVSKARIYDMIADAYIGSPTIPQDSDEEDNFLVSFEEFARKEKPTSYYHRAAIKVERPETSTEGTSNNNDELRFRHIIDVNINPPNGPGVPIREASTEIRKRLLGIKDEPETKKLKTDTEEPVPGPSGLNNVRPEINDESDSSDIDDYYPYMERPPTPHPDVAVNNPPNEKSDEYRRIYFRDSPVVRIESLENLGKDNKVPLRRLSLRGYNKITNTALTYIKDVDLQLLDLTYTNVSVEGIDNYLVEHPACRIVHELYCVCPTNLHF</sequence>
<dbReference type="InterPro" id="IPR032675">
    <property type="entry name" value="LRR_dom_sf"/>
</dbReference>
<comment type="caution">
    <text evidence="3">The sequence shown here is derived from an EMBL/GenBank/DDBJ whole genome shotgun (WGS) entry which is preliminary data.</text>
</comment>
<evidence type="ECO:0000256" key="1">
    <source>
        <dbReference type="SAM" id="MobiDB-lite"/>
    </source>
</evidence>